<dbReference type="OrthoDB" id="438641at2759"/>
<gene>
    <name evidence="19" type="ORF">J437_LFUL003129</name>
</gene>
<keyword evidence="5" id="KW-0808">Transferase</keyword>
<proteinExistence type="predicted"/>
<keyword evidence="9" id="KW-0862">Zinc</keyword>
<dbReference type="CDD" id="cd10521">
    <property type="entry name" value="SET_SMYD5"/>
    <property type="match status" value="1"/>
</dbReference>
<evidence type="ECO:0000256" key="14">
    <source>
        <dbReference type="ARBA" id="ARBA00049497"/>
    </source>
</evidence>
<dbReference type="PANTHER" id="PTHR46402">
    <property type="entry name" value="SET AND MYND DOMAIN-CONTAINING PROTEIN 5"/>
    <property type="match status" value="1"/>
</dbReference>
<evidence type="ECO:0000256" key="5">
    <source>
        <dbReference type="ARBA" id="ARBA00022679"/>
    </source>
</evidence>
<comment type="caution">
    <text evidence="19">The sequence shown here is derived from an EMBL/GenBank/DDBJ whole genome shotgun (WGS) entry which is preliminary data.</text>
</comment>
<evidence type="ECO:0000256" key="7">
    <source>
        <dbReference type="ARBA" id="ARBA00022723"/>
    </source>
</evidence>
<dbReference type="EMBL" id="KZ312452">
    <property type="protein sequence ID" value="KAG8240415.1"/>
    <property type="molecule type" value="Genomic_DNA"/>
</dbReference>
<evidence type="ECO:0000313" key="20">
    <source>
        <dbReference type="Proteomes" id="UP000792457"/>
    </source>
</evidence>
<keyword evidence="4" id="KW-0489">Methyltransferase</keyword>
<dbReference type="PANTHER" id="PTHR46402:SF2">
    <property type="entry name" value="HISTONE-LYSINE N-TRIMETHYLTRANSFERASE SMYD5"/>
    <property type="match status" value="1"/>
</dbReference>
<evidence type="ECO:0000256" key="2">
    <source>
        <dbReference type="ARBA" id="ARBA00012178"/>
    </source>
</evidence>
<comment type="subcellular location">
    <subcellularLocation>
        <location evidence="1">Cytoplasm</location>
    </subcellularLocation>
</comment>
<dbReference type="EC" id="2.1.1.372" evidence="10"/>
<evidence type="ECO:0000256" key="8">
    <source>
        <dbReference type="ARBA" id="ARBA00022771"/>
    </source>
</evidence>
<dbReference type="SUPFAM" id="SSF144232">
    <property type="entry name" value="HIT/MYND zinc finger-like"/>
    <property type="match status" value="1"/>
</dbReference>
<accession>A0A8K0KSY2</accession>
<evidence type="ECO:0000256" key="12">
    <source>
        <dbReference type="ARBA" id="ARBA00047545"/>
    </source>
</evidence>
<evidence type="ECO:0000256" key="10">
    <source>
        <dbReference type="ARBA" id="ARBA00024057"/>
    </source>
</evidence>
<evidence type="ECO:0000256" key="9">
    <source>
        <dbReference type="ARBA" id="ARBA00022833"/>
    </source>
</evidence>
<comment type="catalytic activity">
    <reaction evidence="12">
        <text>L-lysyl(36)-[histone H3] + 3 S-adenosyl-L-methionine = N(6),N(6),N(6)-trimethyl-L-lysyl(36)-[histone H3] + 3 S-adenosyl-L-homocysteine + 3 H(+)</text>
        <dbReference type="Rhea" id="RHEA:60324"/>
        <dbReference type="Rhea" id="RHEA-COMP:9785"/>
        <dbReference type="Rhea" id="RHEA-COMP:15536"/>
        <dbReference type="ChEBI" id="CHEBI:15378"/>
        <dbReference type="ChEBI" id="CHEBI:29969"/>
        <dbReference type="ChEBI" id="CHEBI:57856"/>
        <dbReference type="ChEBI" id="CHEBI:59789"/>
        <dbReference type="ChEBI" id="CHEBI:61961"/>
        <dbReference type="EC" id="2.1.1.359"/>
    </reaction>
</comment>
<keyword evidence="20" id="KW-1185">Reference proteome</keyword>
<dbReference type="InterPro" id="IPR044422">
    <property type="entry name" value="SMYD5_SET"/>
</dbReference>
<evidence type="ECO:0000256" key="4">
    <source>
        <dbReference type="ARBA" id="ARBA00022603"/>
    </source>
</evidence>
<dbReference type="Gene3D" id="1.10.220.160">
    <property type="match status" value="1"/>
</dbReference>
<dbReference type="Gene3D" id="2.170.270.10">
    <property type="entry name" value="SET domain"/>
    <property type="match status" value="2"/>
</dbReference>
<dbReference type="GO" id="GO:0045814">
    <property type="term" value="P:negative regulation of gene expression, epigenetic"/>
    <property type="evidence" value="ECO:0007669"/>
    <property type="project" value="TreeGrafter"/>
</dbReference>
<keyword evidence="6" id="KW-0949">S-adenosyl-L-methionine</keyword>
<keyword evidence="8" id="KW-0863">Zinc-finger</keyword>
<dbReference type="SMART" id="SM00317">
    <property type="entry name" value="SET"/>
    <property type="match status" value="1"/>
</dbReference>
<evidence type="ECO:0000256" key="16">
    <source>
        <dbReference type="ARBA" id="ARBA00049789"/>
    </source>
</evidence>
<comment type="catalytic activity">
    <reaction evidence="14">
        <text>L-lysyl-[protein] + 3 S-adenosyl-L-methionine = N(6),N(6),N(6)-trimethyl-L-lysyl-[protein] + 3 S-adenosyl-L-homocysteine + 3 H(+)</text>
        <dbReference type="Rhea" id="RHEA:54192"/>
        <dbReference type="Rhea" id="RHEA-COMP:9752"/>
        <dbReference type="Rhea" id="RHEA-COMP:13826"/>
        <dbReference type="ChEBI" id="CHEBI:15378"/>
        <dbReference type="ChEBI" id="CHEBI:29969"/>
        <dbReference type="ChEBI" id="CHEBI:57856"/>
        <dbReference type="ChEBI" id="CHEBI:59789"/>
        <dbReference type="ChEBI" id="CHEBI:61961"/>
    </reaction>
    <physiologicalReaction direction="left-to-right" evidence="14">
        <dbReference type="Rhea" id="RHEA:54193"/>
    </physiologicalReaction>
</comment>
<dbReference type="GO" id="GO:0005737">
    <property type="term" value="C:cytoplasm"/>
    <property type="evidence" value="ECO:0007669"/>
    <property type="project" value="UniProtKB-SubCell"/>
</dbReference>
<dbReference type="AlphaFoldDB" id="A0A8K0KSY2"/>
<dbReference type="GO" id="GO:0140943">
    <property type="term" value="F:histone H4K20 trimethyltransferase activity"/>
    <property type="evidence" value="ECO:0007669"/>
    <property type="project" value="UniProtKB-EC"/>
</dbReference>
<organism evidence="19 20">
    <name type="scientific">Ladona fulva</name>
    <name type="common">Scarce chaser dragonfly</name>
    <name type="synonym">Libellula fulva</name>
    <dbReference type="NCBI Taxonomy" id="123851"/>
    <lineage>
        <taxon>Eukaryota</taxon>
        <taxon>Metazoa</taxon>
        <taxon>Ecdysozoa</taxon>
        <taxon>Arthropoda</taxon>
        <taxon>Hexapoda</taxon>
        <taxon>Insecta</taxon>
        <taxon>Pterygota</taxon>
        <taxon>Palaeoptera</taxon>
        <taxon>Odonata</taxon>
        <taxon>Epiprocta</taxon>
        <taxon>Anisoptera</taxon>
        <taxon>Libelluloidea</taxon>
        <taxon>Libellulidae</taxon>
        <taxon>Ladona</taxon>
    </lineage>
</organism>
<dbReference type="GO" id="GO:0032259">
    <property type="term" value="P:methylation"/>
    <property type="evidence" value="ECO:0007669"/>
    <property type="project" value="UniProtKB-KW"/>
</dbReference>
<keyword evidence="7" id="KW-0479">Metal-binding</keyword>
<dbReference type="EC" id="2.1.1.359" evidence="2"/>
<dbReference type="SUPFAM" id="SSF82199">
    <property type="entry name" value="SET domain"/>
    <property type="match status" value="1"/>
</dbReference>
<dbReference type="InterPro" id="IPR001214">
    <property type="entry name" value="SET_dom"/>
</dbReference>
<protein>
    <recommendedName>
        <fullName evidence="15">Protein-lysine N-trimethyltransferase SMYD5</fullName>
        <ecNumber evidence="2">2.1.1.359</ecNumber>
        <ecNumber evidence="10">2.1.1.372</ecNumber>
    </recommendedName>
    <alternativeName>
        <fullName evidence="11">SET and MYND domain-containing protein 5</fullName>
    </alternativeName>
    <alternativeName>
        <fullName evidence="16">[histone H3]-lysine20 N-trimethyltransferase SMYD5</fullName>
    </alternativeName>
    <alternativeName>
        <fullName evidence="17">[histone H4]-lysine36 N-trimethyltransferase SMYD5</fullName>
    </alternativeName>
</protein>
<dbReference type="GO" id="GO:0140955">
    <property type="term" value="F:histone H3K36 trimethyltransferase activity"/>
    <property type="evidence" value="ECO:0007669"/>
    <property type="project" value="UniProtKB-EC"/>
</dbReference>
<dbReference type="Pfam" id="PF00856">
    <property type="entry name" value="SET"/>
    <property type="match status" value="1"/>
</dbReference>
<evidence type="ECO:0000256" key="11">
    <source>
        <dbReference type="ARBA" id="ARBA00033038"/>
    </source>
</evidence>
<dbReference type="Proteomes" id="UP000792457">
    <property type="component" value="Unassembled WGS sequence"/>
</dbReference>
<dbReference type="GO" id="GO:0008270">
    <property type="term" value="F:zinc ion binding"/>
    <property type="evidence" value="ECO:0007669"/>
    <property type="project" value="UniProtKB-KW"/>
</dbReference>
<dbReference type="Gene3D" id="6.10.140.2220">
    <property type="match status" value="1"/>
</dbReference>
<keyword evidence="3" id="KW-0963">Cytoplasm</keyword>
<feature type="domain" description="SET" evidence="18">
    <location>
        <begin position="4"/>
        <end position="335"/>
    </location>
</feature>
<evidence type="ECO:0000256" key="13">
    <source>
        <dbReference type="ARBA" id="ARBA00048081"/>
    </source>
</evidence>
<evidence type="ECO:0000256" key="17">
    <source>
        <dbReference type="ARBA" id="ARBA00049806"/>
    </source>
</evidence>
<dbReference type="PROSITE" id="PS50280">
    <property type="entry name" value="SET"/>
    <property type="match status" value="1"/>
</dbReference>
<dbReference type="InterPro" id="IPR046341">
    <property type="entry name" value="SET_dom_sf"/>
</dbReference>
<sequence length="384" mass="42863">MENLAVTVAYIGETKGKGLLASRDIKAGEVIMQERPIVCCQFSWNAAYNYLACDYCMRSLESTEDNVRRLTCKADLVLPFPECCPTSKDRQTKCPACGIQYCSEDCKQEAWKRYHMTLCTGTQGQNPSHPLVVLNEAWKQMHYPPETTSIILLARIIAMVRQAEDKAAVVNTFMQFCHRTVNEEQEIAHKLLGDQFSGQLEVLRELTSKAVYSDEVQHWLTPQGFQSLIALVGTNGQGVGTSPLAQWVNNVSNLELSPDQRKAIDLFIDGVYEELENVAGGFLDAEGSGLYVLQSACNHDCEPNAEQTFPLGDSTLVLKAKRDISQGEEICVSYLDECALSRSRHSRSKILKENYLFICHCNKCLSQAGDDSETSEDEDLSEDD</sequence>
<reference evidence="19" key="1">
    <citation type="submission" date="2013-04" db="EMBL/GenBank/DDBJ databases">
        <authorList>
            <person name="Qu J."/>
            <person name="Murali S.C."/>
            <person name="Bandaranaike D."/>
            <person name="Bellair M."/>
            <person name="Blankenburg K."/>
            <person name="Chao H."/>
            <person name="Dinh H."/>
            <person name="Doddapaneni H."/>
            <person name="Downs B."/>
            <person name="Dugan-Rocha S."/>
            <person name="Elkadiri S."/>
            <person name="Gnanaolivu R.D."/>
            <person name="Hernandez B."/>
            <person name="Javaid M."/>
            <person name="Jayaseelan J.C."/>
            <person name="Lee S."/>
            <person name="Li M."/>
            <person name="Ming W."/>
            <person name="Munidasa M."/>
            <person name="Muniz J."/>
            <person name="Nguyen L."/>
            <person name="Ongeri F."/>
            <person name="Osuji N."/>
            <person name="Pu L.-L."/>
            <person name="Puazo M."/>
            <person name="Qu C."/>
            <person name="Quiroz J."/>
            <person name="Raj R."/>
            <person name="Weissenberger G."/>
            <person name="Xin Y."/>
            <person name="Zou X."/>
            <person name="Han Y."/>
            <person name="Richards S."/>
            <person name="Worley K."/>
            <person name="Muzny D."/>
            <person name="Gibbs R."/>
        </authorList>
    </citation>
    <scope>NUCLEOTIDE SEQUENCE</scope>
    <source>
        <strain evidence="19">Sampled in the wild</strain>
    </source>
</reference>
<evidence type="ECO:0000256" key="3">
    <source>
        <dbReference type="ARBA" id="ARBA00022490"/>
    </source>
</evidence>
<comment type="catalytic activity">
    <reaction evidence="13">
        <text>L-lysyl(20)-[histone H4] + 3 S-adenosyl-L-methionine = N(6),N(6),N(6)-trimethyl-L-lysyl(20)-[histone H4] + 3 S-adenosyl-L-homocysteine + 3 H(+)</text>
        <dbReference type="Rhea" id="RHEA:64456"/>
        <dbReference type="Rhea" id="RHEA-COMP:15554"/>
        <dbReference type="Rhea" id="RHEA-COMP:15998"/>
        <dbReference type="ChEBI" id="CHEBI:15378"/>
        <dbReference type="ChEBI" id="CHEBI:29969"/>
        <dbReference type="ChEBI" id="CHEBI:57856"/>
        <dbReference type="ChEBI" id="CHEBI:59789"/>
        <dbReference type="ChEBI" id="CHEBI:61961"/>
        <dbReference type="EC" id="2.1.1.372"/>
    </reaction>
</comment>
<evidence type="ECO:0000256" key="15">
    <source>
        <dbReference type="ARBA" id="ARBA00049768"/>
    </source>
</evidence>
<name>A0A8K0KSY2_LADFU</name>
<evidence type="ECO:0000256" key="1">
    <source>
        <dbReference type="ARBA" id="ARBA00004496"/>
    </source>
</evidence>
<evidence type="ECO:0000313" key="19">
    <source>
        <dbReference type="EMBL" id="KAG8240415.1"/>
    </source>
</evidence>
<evidence type="ECO:0000259" key="18">
    <source>
        <dbReference type="PROSITE" id="PS50280"/>
    </source>
</evidence>
<reference evidence="19" key="2">
    <citation type="submission" date="2017-10" db="EMBL/GenBank/DDBJ databases">
        <title>Ladona fulva Genome sequencing and assembly.</title>
        <authorList>
            <person name="Murali S."/>
            <person name="Richards S."/>
            <person name="Bandaranaike D."/>
            <person name="Bellair M."/>
            <person name="Blankenburg K."/>
            <person name="Chao H."/>
            <person name="Dinh H."/>
            <person name="Doddapaneni H."/>
            <person name="Dugan-Rocha S."/>
            <person name="Elkadiri S."/>
            <person name="Gnanaolivu R."/>
            <person name="Hernandez B."/>
            <person name="Skinner E."/>
            <person name="Javaid M."/>
            <person name="Lee S."/>
            <person name="Li M."/>
            <person name="Ming W."/>
            <person name="Munidasa M."/>
            <person name="Muniz J."/>
            <person name="Nguyen L."/>
            <person name="Hughes D."/>
            <person name="Osuji N."/>
            <person name="Pu L.-L."/>
            <person name="Puazo M."/>
            <person name="Qu C."/>
            <person name="Quiroz J."/>
            <person name="Raj R."/>
            <person name="Weissenberger G."/>
            <person name="Xin Y."/>
            <person name="Zou X."/>
            <person name="Han Y."/>
            <person name="Worley K."/>
            <person name="Muzny D."/>
            <person name="Gibbs R."/>
        </authorList>
    </citation>
    <scope>NUCLEOTIDE SEQUENCE</scope>
    <source>
        <strain evidence="19">Sampled in the wild</strain>
    </source>
</reference>
<evidence type="ECO:0000256" key="6">
    <source>
        <dbReference type="ARBA" id="ARBA00022691"/>
    </source>
</evidence>